<reference evidence="1 2" key="1">
    <citation type="journal article" date="2020" name="Microb. Genom.">
        <title>Genetic diversity of clinical and environmental Mucorales isolates obtained from an investigation of mucormycosis cases among solid organ transplant recipients.</title>
        <authorList>
            <person name="Nguyen M.H."/>
            <person name="Kaul D."/>
            <person name="Muto C."/>
            <person name="Cheng S.J."/>
            <person name="Richter R.A."/>
            <person name="Bruno V.M."/>
            <person name="Liu G."/>
            <person name="Beyhan S."/>
            <person name="Sundermann A.J."/>
            <person name="Mounaud S."/>
            <person name="Pasculle A.W."/>
            <person name="Nierman W.C."/>
            <person name="Driscoll E."/>
            <person name="Cumbie R."/>
            <person name="Clancy C.J."/>
            <person name="Dupont C.L."/>
        </authorList>
    </citation>
    <scope>NUCLEOTIDE SEQUENCE [LARGE SCALE GENOMIC DNA]</scope>
    <source>
        <strain evidence="1 2">GL24</strain>
    </source>
</reference>
<evidence type="ECO:0000313" key="2">
    <source>
        <dbReference type="Proteomes" id="UP000740926"/>
    </source>
</evidence>
<dbReference type="EMBL" id="JAANIU010011413">
    <property type="protein sequence ID" value="KAG1531046.1"/>
    <property type="molecule type" value="Genomic_DNA"/>
</dbReference>
<accession>A0A9P6XSH9</accession>
<protein>
    <submittedName>
        <fullName evidence="1">Uncharacterized protein</fullName>
    </submittedName>
</protein>
<dbReference type="AlphaFoldDB" id="A0A9P6XSH9"/>
<organism evidence="1 2">
    <name type="scientific">Rhizopus delemar</name>
    <dbReference type="NCBI Taxonomy" id="936053"/>
    <lineage>
        <taxon>Eukaryota</taxon>
        <taxon>Fungi</taxon>
        <taxon>Fungi incertae sedis</taxon>
        <taxon>Mucoromycota</taxon>
        <taxon>Mucoromycotina</taxon>
        <taxon>Mucoromycetes</taxon>
        <taxon>Mucorales</taxon>
        <taxon>Mucorineae</taxon>
        <taxon>Rhizopodaceae</taxon>
        <taxon>Rhizopus</taxon>
    </lineage>
</organism>
<comment type="caution">
    <text evidence="1">The sequence shown here is derived from an EMBL/GenBank/DDBJ whole genome shotgun (WGS) entry which is preliminary data.</text>
</comment>
<sequence length="105" mass="11787">MRQQVRAQGREDPQAHRTGFRIAAASRRFLQLLHFGHDHPCPRGGFLPGRGQHHLARRAFHQRQAQLFFQLADLRRQRGLADEAGGGSPAAMLVVGQGYQVLQIT</sequence>
<dbReference type="Proteomes" id="UP000740926">
    <property type="component" value="Unassembled WGS sequence"/>
</dbReference>
<name>A0A9P6XSH9_9FUNG</name>
<gene>
    <name evidence="1" type="ORF">G6F50_016929</name>
</gene>
<proteinExistence type="predicted"/>
<keyword evidence="2" id="KW-1185">Reference proteome</keyword>
<evidence type="ECO:0000313" key="1">
    <source>
        <dbReference type="EMBL" id="KAG1531046.1"/>
    </source>
</evidence>